<dbReference type="InterPro" id="IPR018967">
    <property type="entry name" value="FeS-contain_CDGSH-typ"/>
</dbReference>
<dbReference type="Proteomes" id="UP000694501">
    <property type="component" value="Unassembled WGS sequence"/>
</dbReference>
<evidence type="ECO:0000313" key="8">
    <source>
        <dbReference type="Proteomes" id="UP000694501"/>
    </source>
</evidence>
<keyword evidence="3" id="KW-0408">Iron</keyword>
<feature type="compositionally biased region" description="Gly residues" evidence="5">
    <location>
        <begin position="113"/>
        <end position="127"/>
    </location>
</feature>
<gene>
    <name evidence="7" type="ORF">JGS22_024775</name>
</gene>
<dbReference type="AlphaFoldDB" id="A0A949JL15"/>
<evidence type="ECO:0000259" key="6">
    <source>
        <dbReference type="SMART" id="SM00704"/>
    </source>
</evidence>
<keyword evidence="1" id="KW-0001">2Fe-2S</keyword>
<evidence type="ECO:0000256" key="3">
    <source>
        <dbReference type="ARBA" id="ARBA00023004"/>
    </source>
</evidence>
<proteinExistence type="predicted"/>
<dbReference type="GO" id="GO:0051537">
    <property type="term" value="F:2 iron, 2 sulfur cluster binding"/>
    <property type="evidence" value="ECO:0007669"/>
    <property type="project" value="UniProtKB-KW"/>
</dbReference>
<reference evidence="7" key="1">
    <citation type="submission" date="2021-06" db="EMBL/GenBank/DDBJ databases">
        <title>Sequencing of actinobacteria type strains.</title>
        <authorList>
            <person name="Nguyen G.-S."/>
            <person name="Wentzel A."/>
        </authorList>
    </citation>
    <scope>NUCLEOTIDE SEQUENCE</scope>
    <source>
        <strain evidence="7">P38-E01</strain>
    </source>
</reference>
<evidence type="ECO:0000256" key="2">
    <source>
        <dbReference type="ARBA" id="ARBA00022723"/>
    </source>
</evidence>
<comment type="caution">
    <text evidence="7">The sequence shown here is derived from an EMBL/GenBank/DDBJ whole genome shotgun (WGS) entry which is preliminary data.</text>
</comment>
<feature type="domain" description="Iron-binding zinc finger CDGSH type" evidence="6">
    <location>
        <begin position="12"/>
        <end position="56"/>
    </location>
</feature>
<keyword evidence="4" id="KW-0411">Iron-sulfur</keyword>
<evidence type="ECO:0000313" key="7">
    <source>
        <dbReference type="EMBL" id="MBU7600749.1"/>
    </source>
</evidence>
<dbReference type="Pfam" id="PF09360">
    <property type="entry name" value="zf-CDGSH"/>
    <property type="match status" value="1"/>
</dbReference>
<dbReference type="EMBL" id="JAELVF020000004">
    <property type="protein sequence ID" value="MBU7600749.1"/>
    <property type="molecule type" value="Genomic_DNA"/>
</dbReference>
<dbReference type="SMART" id="SM00704">
    <property type="entry name" value="ZnF_CDGSH"/>
    <property type="match status" value="1"/>
</dbReference>
<accession>A0A949JL15</accession>
<evidence type="ECO:0000256" key="5">
    <source>
        <dbReference type="SAM" id="MobiDB-lite"/>
    </source>
</evidence>
<feature type="region of interest" description="Disordered" evidence="5">
    <location>
        <begin position="48"/>
        <end position="133"/>
    </location>
</feature>
<evidence type="ECO:0000256" key="4">
    <source>
        <dbReference type="ARBA" id="ARBA00023014"/>
    </source>
</evidence>
<evidence type="ECO:0000256" key="1">
    <source>
        <dbReference type="ARBA" id="ARBA00022714"/>
    </source>
</evidence>
<keyword evidence="8" id="KW-1185">Reference proteome</keyword>
<dbReference type="Gene3D" id="3.40.5.90">
    <property type="entry name" value="CDGSH iron-sulfur domain, mitoNEET-type"/>
    <property type="match status" value="1"/>
</dbReference>
<organism evidence="7 8">
    <name type="scientific">Streptomyces tardus</name>
    <dbReference type="NCBI Taxonomy" id="2780544"/>
    <lineage>
        <taxon>Bacteria</taxon>
        <taxon>Bacillati</taxon>
        <taxon>Actinomycetota</taxon>
        <taxon>Actinomycetes</taxon>
        <taxon>Kitasatosporales</taxon>
        <taxon>Streptomycetaceae</taxon>
        <taxon>Streptomyces</taxon>
    </lineage>
</organism>
<dbReference type="GO" id="GO:0046872">
    <property type="term" value="F:metal ion binding"/>
    <property type="evidence" value="ECO:0007669"/>
    <property type="project" value="UniProtKB-KW"/>
</dbReference>
<dbReference type="InterPro" id="IPR042216">
    <property type="entry name" value="MitoNEET_CISD"/>
</dbReference>
<name>A0A949JL15_9ACTN</name>
<protein>
    <submittedName>
        <fullName evidence="7">CDGSH iron-sulfur domain-containing protein</fullName>
    </submittedName>
</protein>
<dbReference type="GO" id="GO:0005737">
    <property type="term" value="C:cytoplasm"/>
    <property type="evidence" value="ECO:0007669"/>
    <property type="project" value="UniProtKB-ARBA"/>
</dbReference>
<sequence length="133" mass="13360">MVIEPGGPVLVEGPVEVCLPGGGTARSDRFLVAICMCRKSACYPWCDTSHRRRQRRGGPADCGAGPVPRGTVPESTGAGPDPEDSVPTGPDPDEGSGPRGTGPVPEEGSVPEDGGGAGRGSVGGEGNGQRDPQ</sequence>
<keyword evidence="2" id="KW-0479">Metal-binding</keyword>